<organism evidence="3 4">
    <name type="scientific">Pseudomonas fluorescens</name>
    <dbReference type="NCBI Taxonomy" id="294"/>
    <lineage>
        <taxon>Bacteria</taxon>
        <taxon>Pseudomonadati</taxon>
        <taxon>Pseudomonadota</taxon>
        <taxon>Gammaproteobacteria</taxon>
        <taxon>Pseudomonadales</taxon>
        <taxon>Pseudomonadaceae</taxon>
        <taxon>Pseudomonas</taxon>
    </lineage>
</organism>
<dbReference type="SUPFAM" id="SSF46689">
    <property type="entry name" value="Homeodomain-like"/>
    <property type="match status" value="1"/>
</dbReference>
<dbReference type="GO" id="GO:0003677">
    <property type="term" value="F:DNA binding"/>
    <property type="evidence" value="ECO:0007669"/>
    <property type="project" value="InterPro"/>
</dbReference>
<feature type="region of interest" description="Disordered" evidence="1">
    <location>
        <begin position="91"/>
        <end position="130"/>
    </location>
</feature>
<dbReference type="Pfam" id="PF13560">
    <property type="entry name" value="HTH_31"/>
    <property type="match status" value="1"/>
</dbReference>
<dbReference type="RefSeq" id="WP_122687193.1">
    <property type="nucleotide sequence ID" value="NZ_CABVIK010000013.1"/>
</dbReference>
<evidence type="ECO:0000313" key="3">
    <source>
        <dbReference type="EMBL" id="VVP23186.1"/>
    </source>
</evidence>
<proteinExistence type="predicted"/>
<protein>
    <recommendedName>
        <fullName evidence="2">HTH cro/C1-type domain-containing protein</fullName>
    </recommendedName>
</protein>
<dbReference type="EMBL" id="CABVIK010000013">
    <property type="protein sequence ID" value="VVP23186.1"/>
    <property type="molecule type" value="Genomic_DNA"/>
</dbReference>
<dbReference type="CDD" id="cd00093">
    <property type="entry name" value="HTH_XRE"/>
    <property type="match status" value="1"/>
</dbReference>
<dbReference type="Pfam" id="PF13384">
    <property type="entry name" value="HTH_23"/>
    <property type="match status" value="1"/>
</dbReference>
<evidence type="ECO:0000259" key="2">
    <source>
        <dbReference type="PROSITE" id="PS50943"/>
    </source>
</evidence>
<dbReference type="SUPFAM" id="SSF47413">
    <property type="entry name" value="lambda repressor-like DNA-binding domains"/>
    <property type="match status" value="1"/>
</dbReference>
<evidence type="ECO:0000256" key="1">
    <source>
        <dbReference type="SAM" id="MobiDB-lite"/>
    </source>
</evidence>
<gene>
    <name evidence="3" type="ORF">PS870_03930</name>
</gene>
<dbReference type="InterPro" id="IPR001387">
    <property type="entry name" value="Cro/C1-type_HTH"/>
</dbReference>
<dbReference type="InterPro" id="IPR010982">
    <property type="entry name" value="Lambda_DNA-bd_dom_sf"/>
</dbReference>
<evidence type="ECO:0000313" key="4">
    <source>
        <dbReference type="Proteomes" id="UP000349468"/>
    </source>
</evidence>
<dbReference type="PROSITE" id="PS50943">
    <property type="entry name" value="HTH_CROC1"/>
    <property type="match status" value="1"/>
</dbReference>
<dbReference type="Gene3D" id="1.10.260.40">
    <property type="entry name" value="lambda repressor-like DNA-binding domains"/>
    <property type="match status" value="1"/>
</dbReference>
<dbReference type="AlphaFoldDB" id="A0A5E7MER9"/>
<accession>A0A5E7MER9</accession>
<dbReference type="InterPro" id="IPR009057">
    <property type="entry name" value="Homeodomain-like_sf"/>
</dbReference>
<sequence>MEAAEALAVVVRALRRRKGFTQENLITIDRSYWGRIERGEVNITIDVLIRLAAIMEVEPASLILMATSLQSNEPFGEGLKRISKQLNRIKKDSVDQEMESMARGGKPPPGRPVRSDAAQKAAEADHLRNAGVPVSEIAETLGLSKSTVRRYLKTTTSDQADSA</sequence>
<name>A0A5E7MER9_PSEFL</name>
<dbReference type="Proteomes" id="UP000349468">
    <property type="component" value="Unassembled WGS sequence"/>
</dbReference>
<feature type="domain" description="HTH cro/C1-type" evidence="2">
    <location>
        <begin position="11"/>
        <end position="62"/>
    </location>
</feature>
<reference evidence="3 4" key="1">
    <citation type="submission" date="2019-09" db="EMBL/GenBank/DDBJ databases">
        <authorList>
            <person name="Chandra G."/>
            <person name="Truman W A."/>
        </authorList>
    </citation>
    <scope>NUCLEOTIDE SEQUENCE [LARGE SCALE GENOMIC DNA]</scope>
    <source>
        <strain evidence="3">PS870</strain>
    </source>
</reference>
<dbReference type="Gene3D" id="1.10.10.60">
    <property type="entry name" value="Homeodomain-like"/>
    <property type="match status" value="1"/>
</dbReference>
<dbReference type="SMART" id="SM00530">
    <property type="entry name" value="HTH_XRE"/>
    <property type="match status" value="1"/>
</dbReference>